<protein>
    <submittedName>
        <fullName evidence="4">MSP domain-containing protein</fullName>
    </submittedName>
</protein>
<dbReference type="EMBL" id="UZAF01001169">
    <property type="protein sequence ID" value="VDO07619.1"/>
    <property type="molecule type" value="Genomic_DNA"/>
</dbReference>
<dbReference type="SUPFAM" id="SSF49354">
    <property type="entry name" value="PapD-like"/>
    <property type="match status" value="1"/>
</dbReference>
<dbReference type="Proteomes" id="UP000268014">
    <property type="component" value="Unassembled WGS sequence"/>
</dbReference>
<evidence type="ECO:0000313" key="2">
    <source>
        <dbReference type="EMBL" id="VDO07619.1"/>
    </source>
</evidence>
<feature type="compositionally biased region" description="Polar residues" evidence="1">
    <location>
        <begin position="1"/>
        <end position="15"/>
    </location>
</feature>
<dbReference type="OrthoDB" id="5846716at2759"/>
<dbReference type="Gene3D" id="2.60.40.10">
    <property type="entry name" value="Immunoglobulins"/>
    <property type="match status" value="1"/>
</dbReference>
<dbReference type="WBParaSite" id="HPLM_0000104801-mRNA-1">
    <property type="protein sequence ID" value="HPLM_0000104801-mRNA-1"/>
    <property type="gene ID" value="HPLM_0000104801"/>
</dbReference>
<accession>A0A0N4VUT1</accession>
<reference evidence="4" key="1">
    <citation type="submission" date="2017-02" db="UniProtKB">
        <authorList>
            <consortium name="WormBaseParasite"/>
        </authorList>
    </citation>
    <scope>IDENTIFICATION</scope>
</reference>
<dbReference type="InterPro" id="IPR013783">
    <property type="entry name" value="Ig-like_fold"/>
</dbReference>
<gene>
    <name evidence="2" type="ORF">HPLM_LOCUS1049</name>
</gene>
<proteinExistence type="predicted"/>
<name>A0A0N4VUT1_HAEPC</name>
<sequence length="118" mass="13360">MPTPATSASFKSNPNSPLPPTTVLECHDDLLKTHIVGECPDDVIQCEPRWLVFYSNYKQPCYAEFTITNKDDHKIAWCIKAKEKLMKLSQTHGILKSGETRKLTVCYLLKSRCTLSSL</sequence>
<evidence type="ECO:0000313" key="4">
    <source>
        <dbReference type="WBParaSite" id="HPLM_0000104801-mRNA-1"/>
    </source>
</evidence>
<keyword evidence="3" id="KW-1185">Reference proteome</keyword>
<evidence type="ECO:0000313" key="3">
    <source>
        <dbReference type="Proteomes" id="UP000268014"/>
    </source>
</evidence>
<organism evidence="4">
    <name type="scientific">Haemonchus placei</name>
    <name type="common">Barber's pole worm</name>
    <dbReference type="NCBI Taxonomy" id="6290"/>
    <lineage>
        <taxon>Eukaryota</taxon>
        <taxon>Metazoa</taxon>
        <taxon>Ecdysozoa</taxon>
        <taxon>Nematoda</taxon>
        <taxon>Chromadorea</taxon>
        <taxon>Rhabditida</taxon>
        <taxon>Rhabditina</taxon>
        <taxon>Rhabditomorpha</taxon>
        <taxon>Strongyloidea</taxon>
        <taxon>Trichostrongylidae</taxon>
        <taxon>Haemonchus</taxon>
    </lineage>
</organism>
<dbReference type="InterPro" id="IPR008962">
    <property type="entry name" value="PapD-like_sf"/>
</dbReference>
<evidence type="ECO:0000256" key="1">
    <source>
        <dbReference type="SAM" id="MobiDB-lite"/>
    </source>
</evidence>
<reference evidence="2 3" key="2">
    <citation type="submission" date="2018-11" db="EMBL/GenBank/DDBJ databases">
        <authorList>
            <consortium name="Pathogen Informatics"/>
        </authorList>
    </citation>
    <scope>NUCLEOTIDE SEQUENCE [LARGE SCALE GENOMIC DNA]</scope>
    <source>
        <strain evidence="2 3">MHpl1</strain>
    </source>
</reference>
<dbReference type="AlphaFoldDB" id="A0A0N4VUT1"/>
<feature type="region of interest" description="Disordered" evidence="1">
    <location>
        <begin position="1"/>
        <end position="20"/>
    </location>
</feature>